<feature type="repeat" description="ANK" evidence="13">
    <location>
        <begin position="605"/>
        <end position="637"/>
    </location>
</feature>
<keyword evidence="15" id="KW-1133">Transmembrane helix</keyword>
<dbReference type="CDD" id="cd23767">
    <property type="entry name" value="IQCD"/>
    <property type="match status" value="1"/>
</dbReference>
<dbReference type="Pfam" id="PF01833">
    <property type="entry name" value="TIG"/>
    <property type="match status" value="1"/>
</dbReference>
<dbReference type="SUPFAM" id="SSF48403">
    <property type="entry name" value="Ankyrin repeat"/>
    <property type="match status" value="1"/>
</dbReference>
<evidence type="ECO:0000256" key="6">
    <source>
        <dbReference type="ARBA" id="ARBA00023015"/>
    </source>
</evidence>
<accession>A0AAV6L427</accession>
<dbReference type="PANTHER" id="PTHR23335:SF3">
    <property type="entry name" value="CALMODULIN-BINDING TRANSCRIPTION ACTIVATOR 5"/>
    <property type="match status" value="1"/>
</dbReference>
<protein>
    <recommendedName>
        <fullName evidence="16">CG-1 domain-containing protein</fullName>
    </recommendedName>
</protein>
<dbReference type="AlphaFoldDB" id="A0AAV6L427"/>
<dbReference type="PROSITE" id="PS50297">
    <property type="entry name" value="ANK_REP_REGION"/>
    <property type="match status" value="1"/>
</dbReference>
<dbReference type="PROSITE" id="PS50096">
    <property type="entry name" value="IQ"/>
    <property type="match status" value="4"/>
</dbReference>
<sequence length="917" mass="103204">MVGVPQPENAVVWGPIPCHVSTFKTLSYNAHDISLFLIGIDLVGGTIVLFDRKKLRNFRRDGHNWKKKKDGKTVKEAHEHLKVRSSNWLVMRKGSMCTMLMVKITRPLSADATGFLIRLWNILSLFITVKLKRLLQGSPGNPVNSNSSSALSDPSASWLLSEETDSGADAANYITEKAQLEPGDNMTIINHEMRLHEINTLDWEELLVPDDLNKLSAPDGGKTPRFERQNQYKTNEFTSNGSISSANKLPEESSLGSLGESDARSYSIGLNALDSPFFQNMSGDTNVNLPREVSELVTVGTADTLDTLGKDGLQTQESFGRWMNYILTDSPGSVDDPILESSIPTGHELSTLQIMDHPQSFVPGQLFSITDVSPAWAFSTEETKILITGFFNDGHQHLSRSNMYCVCGDECYPAEIIQPGVFRCLVSPHTPGLVNLYFSLDACNPISQVMTFEYRAPLVRDSMICSENTGANWEDYRVQMRLAHLLFSTTKSLSIFSSKVLPNALKEAKIFAHKTSHIVDGWAYTMESVENNQISFQQAKDSLFELTLKNKLYEWLLERVVEGGKTSDHDDQGQGVIHLCAILDYTWAVCPFAWSGLSLDYRDKFGWTALHWAAYCGREKMVAALLSAGAKPNLVTDPNSENRSGCTAADLASRKGHDGLAAYLAEKALVDHFKDMTIAGNVSGSLQNNTPDSVNGGNETQEELCLKDTLAAYRTAADAAARIQAAFREHSFKLRTKAVQFSNPEDEARNIVAAMKIQHAFRNYETRKQMSAAVRIQHRFRTWKMRKDFLNLRRHAIRIQAVYRGFQVRKHYRKICWSVGVLEKALLRWRMKRRGFRGLRVCPVEAVEDQKHESDVEEDFFKASRQQAEERVERSVVRVQAMFRSKKAQQEYRNMKLAYDQARRQYEGLVSPDTDMG</sequence>
<keyword evidence="15" id="KW-0812">Transmembrane</keyword>
<evidence type="ECO:0000256" key="12">
    <source>
        <dbReference type="ARBA" id="ARBA00023242"/>
    </source>
</evidence>
<evidence type="ECO:0000313" key="18">
    <source>
        <dbReference type="Proteomes" id="UP000823749"/>
    </source>
</evidence>
<feature type="region of interest" description="Disordered" evidence="14">
    <location>
        <begin position="214"/>
        <end position="260"/>
    </location>
</feature>
<dbReference type="InterPro" id="IPR014756">
    <property type="entry name" value="Ig_E-set"/>
</dbReference>
<feature type="compositionally biased region" description="Polar residues" evidence="14">
    <location>
        <begin position="231"/>
        <end position="247"/>
    </location>
</feature>
<evidence type="ECO:0000256" key="9">
    <source>
        <dbReference type="ARBA" id="ARBA00023125"/>
    </source>
</evidence>
<dbReference type="SUPFAM" id="SSF81296">
    <property type="entry name" value="E set domains"/>
    <property type="match status" value="1"/>
</dbReference>
<keyword evidence="8 13" id="KW-0040">ANK repeat</keyword>
<gene>
    <name evidence="17" type="ORF">RHGRI_003211</name>
</gene>
<keyword evidence="11" id="KW-0804">Transcription</keyword>
<dbReference type="FunFam" id="1.20.5.190:FF:000003">
    <property type="entry name" value="Calmodulin-binding transcription activator 2"/>
    <property type="match status" value="1"/>
</dbReference>
<keyword evidence="12" id="KW-0539">Nucleus</keyword>
<feature type="transmembrane region" description="Helical" evidence="15">
    <location>
        <begin position="108"/>
        <end position="129"/>
    </location>
</feature>
<dbReference type="EMBL" id="JACTNZ010000002">
    <property type="protein sequence ID" value="KAG5559840.1"/>
    <property type="molecule type" value="Genomic_DNA"/>
</dbReference>
<dbReference type="PROSITE" id="PS50088">
    <property type="entry name" value="ANK_REPEAT"/>
    <property type="match status" value="1"/>
</dbReference>
<dbReference type="PANTHER" id="PTHR23335">
    <property type="entry name" value="CALMODULIN-BINDING TRANSCRIPTION ACTIVATOR CAMTA"/>
    <property type="match status" value="1"/>
</dbReference>
<dbReference type="GO" id="GO:0006357">
    <property type="term" value="P:regulation of transcription by RNA polymerase II"/>
    <property type="evidence" value="ECO:0007669"/>
    <property type="project" value="TreeGrafter"/>
</dbReference>
<dbReference type="Pfam" id="PF12796">
    <property type="entry name" value="Ank_2"/>
    <property type="match status" value="1"/>
</dbReference>
<evidence type="ECO:0000313" key="17">
    <source>
        <dbReference type="EMBL" id="KAG5559840.1"/>
    </source>
</evidence>
<dbReference type="InterPro" id="IPR036770">
    <property type="entry name" value="Ankyrin_rpt-contain_sf"/>
</dbReference>
<keyword evidence="10" id="KW-0010">Activator</keyword>
<dbReference type="Pfam" id="PF03859">
    <property type="entry name" value="CG-1"/>
    <property type="match status" value="1"/>
</dbReference>
<evidence type="ECO:0000256" key="3">
    <source>
        <dbReference type="ARBA" id="ARBA00022737"/>
    </source>
</evidence>
<evidence type="ECO:0000256" key="1">
    <source>
        <dbReference type="ARBA" id="ARBA00004123"/>
    </source>
</evidence>
<evidence type="ECO:0000259" key="16">
    <source>
        <dbReference type="PROSITE" id="PS51437"/>
    </source>
</evidence>
<dbReference type="SMART" id="SM01076">
    <property type="entry name" value="CG-1"/>
    <property type="match status" value="1"/>
</dbReference>
<dbReference type="GO" id="GO:0003690">
    <property type="term" value="F:double-stranded DNA binding"/>
    <property type="evidence" value="ECO:0007669"/>
    <property type="project" value="TreeGrafter"/>
</dbReference>
<dbReference type="PROSITE" id="PS51437">
    <property type="entry name" value="CG_1"/>
    <property type="match status" value="1"/>
</dbReference>
<name>A0AAV6L427_9ERIC</name>
<evidence type="ECO:0000256" key="7">
    <source>
        <dbReference type="ARBA" id="ARBA00023016"/>
    </source>
</evidence>
<feature type="transmembrane region" description="Helical" evidence="15">
    <location>
        <begin position="33"/>
        <end position="50"/>
    </location>
</feature>
<dbReference type="InterPro" id="IPR002909">
    <property type="entry name" value="IPT_dom"/>
</dbReference>
<proteinExistence type="inferred from homology"/>
<dbReference type="InterPro" id="IPR027417">
    <property type="entry name" value="P-loop_NTPase"/>
</dbReference>
<comment type="subcellular location">
    <subcellularLocation>
        <location evidence="1">Nucleus</location>
    </subcellularLocation>
</comment>
<evidence type="ECO:0000256" key="10">
    <source>
        <dbReference type="ARBA" id="ARBA00023159"/>
    </source>
</evidence>
<dbReference type="GO" id="GO:0005516">
    <property type="term" value="F:calmodulin binding"/>
    <property type="evidence" value="ECO:0007669"/>
    <property type="project" value="UniProtKB-KW"/>
</dbReference>
<feature type="domain" description="CG-1" evidence="16">
    <location>
        <begin position="16"/>
        <end position="147"/>
    </location>
</feature>
<comment type="similarity">
    <text evidence="2">Belongs to the CAMTA family.</text>
</comment>
<evidence type="ECO:0000256" key="14">
    <source>
        <dbReference type="SAM" id="MobiDB-lite"/>
    </source>
</evidence>
<keyword evidence="15" id="KW-0472">Membrane</keyword>
<keyword evidence="6" id="KW-0805">Transcription regulation</keyword>
<dbReference type="InterPro" id="IPR013783">
    <property type="entry name" value="Ig-like_fold"/>
</dbReference>
<dbReference type="Pfam" id="PF00612">
    <property type="entry name" value="IQ"/>
    <property type="match status" value="2"/>
</dbReference>
<dbReference type="InterPro" id="IPR002110">
    <property type="entry name" value="Ankyrin_rpt"/>
</dbReference>
<keyword evidence="3" id="KW-0677">Repeat</keyword>
<dbReference type="InterPro" id="IPR000048">
    <property type="entry name" value="IQ_motif_EF-hand-BS"/>
</dbReference>
<keyword evidence="4" id="KW-0106">Calcium</keyword>
<dbReference type="Proteomes" id="UP000823749">
    <property type="component" value="Chromosome 2"/>
</dbReference>
<dbReference type="SMART" id="SM00248">
    <property type="entry name" value="ANK"/>
    <property type="match status" value="2"/>
</dbReference>
<dbReference type="Gene3D" id="2.60.40.10">
    <property type="entry name" value="Immunoglobulins"/>
    <property type="match status" value="1"/>
</dbReference>
<dbReference type="SMART" id="SM00015">
    <property type="entry name" value="IQ"/>
    <property type="match status" value="3"/>
</dbReference>
<evidence type="ECO:0000256" key="13">
    <source>
        <dbReference type="PROSITE-ProRule" id="PRU00023"/>
    </source>
</evidence>
<evidence type="ECO:0000256" key="2">
    <source>
        <dbReference type="ARBA" id="ARBA00008267"/>
    </source>
</evidence>
<keyword evidence="5" id="KW-0112">Calmodulin-binding</keyword>
<dbReference type="GO" id="GO:0005634">
    <property type="term" value="C:nucleus"/>
    <property type="evidence" value="ECO:0007669"/>
    <property type="project" value="UniProtKB-SubCell"/>
</dbReference>
<dbReference type="Gene3D" id="1.20.5.190">
    <property type="match status" value="1"/>
</dbReference>
<evidence type="ECO:0000256" key="8">
    <source>
        <dbReference type="ARBA" id="ARBA00023043"/>
    </source>
</evidence>
<comment type="caution">
    <text evidence="17">The sequence shown here is derived from an EMBL/GenBank/DDBJ whole genome shotgun (WGS) entry which is preliminary data.</text>
</comment>
<reference evidence="17" key="1">
    <citation type="submission" date="2020-08" db="EMBL/GenBank/DDBJ databases">
        <title>Plant Genome Project.</title>
        <authorList>
            <person name="Zhang R.-G."/>
        </authorList>
    </citation>
    <scope>NUCLEOTIDE SEQUENCE</scope>
    <source>
        <strain evidence="17">WSP0</strain>
        <tissue evidence="17">Leaf</tissue>
    </source>
</reference>
<evidence type="ECO:0000256" key="4">
    <source>
        <dbReference type="ARBA" id="ARBA00022837"/>
    </source>
</evidence>
<dbReference type="Gene3D" id="1.25.40.20">
    <property type="entry name" value="Ankyrin repeat-containing domain"/>
    <property type="match status" value="1"/>
</dbReference>
<evidence type="ECO:0000256" key="15">
    <source>
        <dbReference type="SAM" id="Phobius"/>
    </source>
</evidence>
<keyword evidence="9" id="KW-0238">DNA-binding</keyword>
<evidence type="ECO:0000256" key="5">
    <source>
        <dbReference type="ARBA" id="ARBA00022860"/>
    </source>
</evidence>
<organism evidence="17 18">
    <name type="scientific">Rhododendron griersonianum</name>
    <dbReference type="NCBI Taxonomy" id="479676"/>
    <lineage>
        <taxon>Eukaryota</taxon>
        <taxon>Viridiplantae</taxon>
        <taxon>Streptophyta</taxon>
        <taxon>Embryophyta</taxon>
        <taxon>Tracheophyta</taxon>
        <taxon>Spermatophyta</taxon>
        <taxon>Magnoliopsida</taxon>
        <taxon>eudicotyledons</taxon>
        <taxon>Gunneridae</taxon>
        <taxon>Pentapetalae</taxon>
        <taxon>asterids</taxon>
        <taxon>Ericales</taxon>
        <taxon>Ericaceae</taxon>
        <taxon>Ericoideae</taxon>
        <taxon>Rhodoreae</taxon>
        <taxon>Rhododendron</taxon>
    </lineage>
</organism>
<dbReference type="SUPFAM" id="SSF52540">
    <property type="entry name" value="P-loop containing nucleoside triphosphate hydrolases"/>
    <property type="match status" value="1"/>
</dbReference>
<evidence type="ECO:0000256" key="11">
    <source>
        <dbReference type="ARBA" id="ARBA00023163"/>
    </source>
</evidence>
<dbReference type="InterPro" id="IPR005559">
    <property type="entry name" value="CG-1_dom"/>
</dbReference>
<keyword evidence="18" id="KW-1185">Reference proteome</keyword>
<keyword evidence="7" id="KW-0346">Stress response</keyword>
<dbReference type="GO" id="GO:0003712">
    <property type="term" value="F:transcription coregulator activity"/>
    <property type="evidence" value="ECO:0007669"/>
    <property type="project" value="TreeGrafter"/>
</dbReference>